<protein>
    <recommendedName>
        <fullName evidence="1">HicB-like antitoxin of toxin-antitoxin system domain-containing protein</fullName>
    </recommendedName>
</protein>
<dbReference type="Pfam" id="PF15919">
    <property type="entry name" value="HicB_lk_antitox"/>
    <property type="match status" value="1"/>
</dbReference>
<sequence>MNVSIERGLLRSIDQFAKSRGMTRSSFLASAARRELVG</sequence>
<feature type="domain" description="HicB-like antitoxin of toxin-antitoxin system" evidence="1">
    <location>
        <begin position="1"/>
        <end position="32"/>
    </location>
</feature>
<reference evidence="2 3" key="1">
    <citation type="submission" date="2019-11" db="EMBL/GenBank/DDBJ databases">
        <title>Pseudooceanicola pacifica sp. nov., isolated from deep-sea sediment of the Pacific Ocean.</title>
        <authorList>
            <person name="Lyu L."/>
        </authorList>
    </citation>
    <scope>NUCLEOTIDE SEQUENCE [LARGE SCALE GENOMIC DNA]</scope>
    <source>
        <strain evidence="2 3">216_PA32_1</strain>
    </source>
</reference>
<dbReference type="EMBL" id="WNXQ01000003">
    <property type="protein sequence ID" value="MWB77947.1"/>
    <property type="molecule type" value="Genomic_DNA"/>
</dbReference>
<dbReference type="InterPro" id="IPR031807">
    <property type="entry name" value="HicB-like"/>
</dbReference>
<dbReference type="AlphaFoldDB" id="A0A844W2E0"/>
<dbReference type="Proteomes" id="UP000443843">
    <property type="component" value="Unassembled WGS sequence"/>
</dbReference>
<accession>A0A844W2E0</accession>
<gene>
    <name evidence="2" type="ORF">GLS40_07930</name>
</gene>
<evidence type="ECO:0000313" key="3">
    <source>
        <dbReference type="Proteomes" id="UP000443843"/>
    </source>
</evidence>
<evidence type="ECO:0000259" key="1">
    <source>
        <dbReference type="Pfam" id="PF15919"/>
    </source>
</evidence>
<comment type="caution">
    <text evidence="2">The sequence shown here is derived from an EMBL/GenBank/DDBJ whole genome shotgun (WGS) entry which is preliminary data.</text>
</comment>
<proteinExistence type="predicted"/>
<evidence type="ECO:0000313" key="2">
    <source>
        <dbReference type="EMBL" id="MWB77947.1"/>
    </source>
</evidence>
<organism evidence="2 3">
    <name type="scientific">Pseudooceanicola pacificus</name>
    <dbReference type="NCBI Taxonomy" id="2676438"/>
    <lineage>
        <taxon>Bacteria</taxon>
        <taxon>Pseudomonadati</taxon>
        <taxon>Pseudomonadota</taxon>
        <taxon>Alphaproteobacteria</taxon>
        <taxon>Rhodobacterales</taxon>
        <taxon>Paracoccaceae</taxon>
        <taxon>Pseudooceanicola</taxon>
    </lineage>
</organism>
<keyword evidence="3" id="KW-1185">Reference proteome</keyword>
<name>A0A844W2E0_9RHOB</name>